<evidence type="ECO:0000259" key="5">
    <source>
        <dbReference type="PROSITE" id="PS51202"/>
    </source>
</evidence>
<dbReference type="EMBL" id="AP019416">
    <property type="protein sequence ID" value="BBI52583.1"/>
    <property type="molecule type" value="Genomic_DNA"/>
</dbReference>
<dbReference type="PROSITE" id="PS51202">
    <property type="entry name" value="RCK_C"/>
    <property type="match status" value="1"/>
</dbReference>
<feature type="domain" description="RCK C-terminal" evidence="5">
    <location>
        <begin position="1"/>
        <end position="69"/>
    </location>
</feature>
<evidence type="ECO:0000256" key="4">
    <source>
        <dbReference type="ARBA" id="ARBA00023136"/>
    </source>
</evidence>
<evidence type="ECO:0000313" key="7">
    <source>
        <dbReference type="Proteomes" id="UP000289555"/>
    </source>
</evidence>
<dbReference type="InterPro" id="IPR051679">
    <property type="entry name" value="DASS-Related_Transporters"/>
</dbReference>
<evidence type="ECO:0000313" key="6">
    <source>
        <dbReference type="EMBL" id="BBI52583.1"/>
    </source>
</evidence>
<keyword evidence="2" id="KW-0812">Transmembrane</keyword>
<dbReference type="InterPro" id="IPR006037">
    <property type="entry name" value="RCK_C"/>
</dbReference>
<dbReference type="PANTHER" id="PTHR43652">
    <property type="entry name" value="BASIC AMINO ACID ANTIPORTER YFCC-RELATED"/>
    <property type="match status" value="1"/>
</dbReference>
<dbReference type="Gene3D" id="3.30.70.1450">
    <property type="entry name" value="Regulator of K+ conductance, C-terminal domain"/>
    <property type="match status" value="1"/>
</dbReference>
<name>A0ABM7GL75_9GAMM</name>
<evidence type="ECO:0000256" key="2">
    <source>
        <dbReference type="ARBA" id="ARBA00022692"/>
    </source>
</evidence>
<dbReference type="Proteomes" id="UP000289555">
    <property type="component" value="Chromosome"/>
</dbReference>
<comment type="subcellular location">
    <subcellularLocation>
        <location evidence="1">Membrane</location>
        <topology evidence="1">Multi-pass membrane protein</topology>
    </subcellularLocation>
</comment>
<dbReference type="SUPFAM" id="SSF116726">
    <property type="entry name" value="TrkA C-terminal domain-like"/>
    <property type="match status" value="1"/>
</dbReference>
<accession>A0ABM7GL75</accession>
<dbReference type="InterPro" id="IPR036721">
    <property type="entry name" value="RCK_C_sf"/>
</dbReference>
<protein>
    <recommendedName>
        <fullName evidence="5">RCK C-terminal domain-containing protein</fullName>
    </recommendedName>
</protein>
<gene>
    <name evidence="6" type="ORF">HORIV_50040</name>
</gene>
<evidence type="ECO:0000256" key="1">
    <source>
        <dbReference type="ARBA" id="ARBA00004141"/>
    </source>
</evidence>
<reference evidence="7" key="1">
    <citation type="journal article" date="2019" name="Microbiol. Resour. Announc.">
        <title>Complete Genome Sequence of Halomonas olivaria, a Moderately Halophilic Bacterium Isolated from Olive Processing Effluents, Obtained by Nanopore Sequencing.</title>
        <authorList>
            <person name="Nagata S."/>
            <person name="Ii K.M."/>
            <person name="Tsukimi T."/>
            <person name="Miura M.C."/>
            <person name="Galipon J."/>
            <person name="Arakawa K."/>
        </authorList>
    </citation>
    <scope>NUCLEOTIDE SEQUENCE [LARGE SCALE GENOMIC DNA]</scope>
    <source>
        <strain evidence="7">TYRC17</strain>
    </source>
</reference>
<keyword evidence="3" id="KW-1133">Transmembrane helix</keyword>
<sequence length="70" mass="7966">MVSNQCQFIGQRIRDGHFRTLYGAAVLAICRGGERVKGNLGQVRLQPADVLLLEARPPFIERHRQSRDFC</sequence>
<keyword evidence="7" id="KW-1185">Reference proteome</keyword>
<evidence type="ECO:0000256" key="3">
    <source>
        <dbReference type="ARBA" id="ARBA00022989"/>
    </source>
</evidence>
<keyword evidence="4" id="KW-0472">Membrane</keyword>
<organism evidence="6 7">
    <name type="scientific">Vreelandella olivaria</name>
    <dbReference type="NCBI Taxonomy" id="390919"/>
    <lineage>
        <taxon>Bacteria</taxon>
        <taxon>Pseudomonadati</taxon>
        <taxon>Pseudomonadota</taxon>
        <taxon>Gammaproteobacteria</taxon>
        <taxon>Oceanospirillales</taxon>
        <taxon>Halomonadaceae</taxon>
        <taxon>Vreelandella</taxon>
    </lineage>
</organism>
<proteinExistence type="predicted"/>
<dbReference type="PANTHER" id="PTHR43652:SF2">
    <property type="entry name" value="BASIC AMINO ACID ANTIPORTER YFCC-RELATED"/>
    <property type="match status" value="1"/>
</dbReference>